<dbReference type="InterPro" id="IPR036322">
    <property type="entry name" value="WD40_repeat_dom_sf"/>
</dbReference>
<dbReference type="InterPro" id="IPR044633">
    <property type="entry name" value="CstF1-like"/>
</dbReference>
<keyword evidence="5" id="KW-0853">WD repeat</keyword>
<dbReference type="Pfam" id="PF00400">
    <property type="entry name" value="WD40"/>
    <property type="match status" value="3"/>
</dbReference>
<dbReference type="PROSITE" id="PS50082">
    <property type="entry name" value="WD_REPEATS_2"/>
    <property type="match status" value="2"/>
</dbReference>
<dbReference type="SUPFAM" id="SSF50978">
    <property type="entry name" value="WD40 repeat-like"/>
    <property type="match status" value="1"/>
</dbReference>
<dbReference type="GO" id="GO:0003723">
    <property type="term" value="F:RNA binding"/>
    <property type="evidence" value="ECO:0007669"/>
    <property type="project" value="TreeGrafter"/>
</dbReference>
<dbReference type="EMBL" id="JAUJYN010000006">
    <property type="protein sequence ID" value="KAK1268098.1"/>
    <property type="molecule type" value="Genomic_DNA"/>
</dbReference>
<dbReference type="InterPro" id="IPR001680">
    <property type="entry name" value="WD40_rpt"/>
</dbReference>
<reference evidence="6" key="1">
    <citation type="journal article" date="2023" name="Nat. Commun.">
        <title>Diploid and tetraploid genomes of Acorus and the evolution of monocots.</title>
        <authorList>
            <person name="Ma L."/>
            <person name="Liu K.W."/>
            <person name="Li Z."/>
            <person name="Hsiao Y.Y."/>
            <person name="Qi Y."/>
            <person name="Fu T."/>
            <person name="Tang G.D."/>
            <person name="Zhang D."/>
            <person name="Sun W.H."/>
            <person name="Liu D.K."/>
            <person name="Li Y."/>
            <person name="Chen G.Z."/>
            <person name="Liu X.D."/>
            <person name="Liao X.Y."/>
            <person name="Jiang Y.T."/>
            <person name="Yu X."/>
            <person name="Hao Y."/>
            <person name="Huang J."/>
            <person name="Zhao X.W."/>
            <person name="Ke S."/>
            <person name="Chen Y.Y."/>
            <person name="Wu W.L."/>
            <person name="Hsu J.L."/>
            <person name="Lin Y.F."/>
            <person name="Huang M.D."/>
            <person name="Li C.Y."/>
            <person name="Huang L."/>
            <person name="Wang Z.W."/>
            <person name="Zhao X."/>
            <person name="Zhong W.Y."/>
            <person name="Peng D.H."/>
            <person name="Ahmad S."/>
            <person name="Lan S."/>
            <person name="Zhang J.S."/>
            <person name="Tsai W.C."/>
            <person name="Van de Peer Y."/>
            <person name="Liu Z.J."/>
        </authorList>
    </citation>
    <scope>NUCLEOTIDE SEQUENCE</scope>
    <source>
        <strain evidence="6">SCP</strain>
    </source>
</reference>
<comment type="caution">
    <text evidence="6">The sequence shown here is derived from an EMBL/GenBank/DDBJ whole genome shotgun (WGS) entry which is preliminary data.</text>
</comment>
<dbReference type="GO" id="GO:0005848">
    <property type="term" value="C:mRNA cleavage stimulating factor complex"/>
    <property type="evidence" value="ECO:0007669"/>
    <property type="project" value="InterPro"/>
</dbReference>
<organism evidence="6 7">
    <name type="scientific">Acorus gramineus</name>
    <name type="common">Dwarf sweet flag</name>
    <dbReference type="NCBI Taxonomy" id="55184"/>
    <lineage>
        <taxon>Eukaryota</taxon>
        <taxon>Viridiplantae</taxon>
        <taxon>Streptophyta</taxon>
        <taxon>Embryophyta</taxon>
        <taxon>Tracheophyta</taxon>
        <taxon>Spermatophyta</taxon>
        <taxon>Magnoliopsida</taxon>
        <taxon>Liliopsida</taxon>
        <taxon>Acoraceae</taxon>
        <taxon>Acorus</taxon>
    </lineage>
</organism>
<accession>A0AAV9AVB7</accession>
<evidence type="ECO:0000256" key="2">
    <source>
        <dbReference type="ARBA" id="ARBA00022664"/>
    </source>
</evidence>
<dbReference type="GO" id="GO:0031124">
    <property type="term" value="P:mRNA 3'-end processing"/>
    <property type="evidence" value="ECO:0007669"/>
    <property type="project" value="InterPro"/>
</dbReference>
<dbReference type="Gene3D" id="2.130.10.10">
    <property type="entry name" value="YVTN repeat-like/Quinoprotein amine dehydrogenase"/>
    <property type="match status" value="1"/>
</dbReference>
<keyword evidence="3" id="KW-0539">Nucleus</keyword>
<proteinExistence type="predicted"/>
<keyword evidence="7" id="KW-1185">Reference proteome</keyword>
<dbReference type="PROSITE" id="PS50294">
    <property type="entry name" value="WD_REPEATS_REGION"/>
    <property type="match status" value="1"/>
</dbReference>
<evidence type="ECO:0000256" key="1">
    <source>
        <dbReference type="ARBA" id="ARBA00004123"/>
    </source>
</evidence>
<protein>
    <recommendedName>
        <fullName evidence="4">Cleavage stimulation factor 50 kDa subunit</fullName>
    </recommendedName>
</protein>
<sequence>MAMDSALEQALQEAKLLRQVNALIVSHLRENALNQASFLFYLEPIENPFSFTNHTCLSIEGGDRGRFSDDDSFECRSAAQQTPPTCGQGSRGGEGRGFERGFVVRFSDVKGSSKSFLKHETRHVSEHKSVARCARFSPDGCFVATGSTDMSIKLFEPINDLDFHPQTPVLISGAKDNTIKYGSPFTLQGEHSESFRSCRSQFHPEILIKVRYSCTGSMYVTASKDGSVRVWDGATAQCVRTIIGAHGLTEATSASFTKDQRCEAYETEKCPTRYILSCGKDSTTKLWEVGSGRLVKQYLGAVHTQLRCQAVFNETEEFVLSVDEPSNELIIGTAKISEKQVIRKIPYSLFLSSL</sequence>
<comment type="subcellular location">
    <subcellularLocation>
        <location evidence="1">Nucleus</location>
    </subcellularLocation>
</comment>
<gene>
    <name evidence="6" type="ORF">QJS04_geneDACA005316</name>
</gene>
<evidence type="ECO:0000256" key="3">
    <source>
        <dbReference type="ARBA" id="ARBA00023242"/>
    </source>
</evidence>
<dbReference type="SMART" id="SM00320">
    <property type="entry name" value="WD40"/>
    <property type="match status" value="3"/>
</dbReference>
<dbReference type="AlphaFoldDB" id="A0AAV9AVB7"/>
<feature type="repeat" description="WD" evidence="5">
    <location>
        <begin position="200"/>
        <end position="241"/>
    </location>
</feature>
<dbReference type="Proteomes" id="UP001179952">
    <property type="component" value="Unassembled WGS sequence"/>
</dbReference>
<reference evidence="6" key="2">
    <citation type="submission" date="2023-06" db="EMBL/GenBank/DDBJ databases">
        <authorList>
            <person name="Ma L."/>
            <person name="Liu K.-W."/>
            <person name="Li Z."/>
            <person name="Hsiao Y.-Y."/>
            <person name="Qi Y."/>
            <person name="Fu T."/>
            <person name="Tang G."/>
            <person name="Zhang D."/>
            <person name="Sun W.-H."/>
            <person name="Liu D.-K."/>
            <person name="Li Y."/>
            <person name="Chen G.-Z."/>
            <person name="Liu X.-D."/>
            <person name="Liao X.-Y."/>
            <person name="Jiang Y.-T."/>
            <person name="Yu X."/>
            <person name="Hao Y."/>
            <person name="Huang J."/>
            <person name="Zhao X.-W."/>
            <person name="Ke S."/>
            <person name="Chen Y.-Y."/>
            <person name="Wu W.-L."/>
            <person name="Hsu J.-L."/>
            <person name="Lin Y.-F."/>
            <person name="Huang M.-D."/>
            <person name="Li C.-Y."/>
            <person name="Huang L."/>
            <person name="Wang Z.-W."/>
            <person name="Zhao X."/>
            <person name="Zhong W.-Y."/>
            <person name="Peng D.-H."/>
            <person name="Ahmad S."/>
            <person name="Lan S."/>
            <person name="Zhang J.-S."/>
            <person name="Tsai W.-C."/>
            <person name="Van De Peer Y."/>
            <person name="Liu Z.-J."/>
        </authorList>
    </citation>
    <scope>NUCLEOTIDE SEQUENCE</scope>
    <source>
        <strain evidence="6">SCP</strain>
        <tissue evidence="6">Leaves</tissue>
    </source>
</reference>
<evidence type="ECO:0000256" key="5">
    <source>
        <dbReference type="PROSITE-ProRule" id="PRU00221"/>
    </source>
</evidence>
<dbReference type="PANTHER" id="PTHR44133">
    <property type="entry name" value="CLEAVAGE STIMULATION FACTOR SUBUNIT 1"/>
    <property type="match status" value="1"/>
</dbReference>
<evidence type="ECO:0000313" key="7">
    <source>
        <dbReference type="Proteomes" id="UP001179952"/>
    </source>
</evidence>
<evidence type="ECO:0000256" key="4">
    <source>
        <dbReference type="ARBA" id="ARBA00029851"/>
    </source>
</evidence>
<evidence type="ECO:0000313" key="6">
    <source>
        <dbReference type="EMBL" id="KAK1268098.1"/>
    </source>
</evidence>
<dbReference type="InterPro" id="IPR015943">
    <property type="entry name" value="WD40/YVTN_repeat-like_dom_sf"/>
</dbReference>
<name>A0AAV9AVB7_ACOGR</name>
<keyword evidence="2" id="KW-0507">mRNA processing</keyword>
<dbReference type="PANTHER" id="PTHR44133:SF2">
    <property type="entry name" value="CLEAVAGE STIMULATION FACTOR SUBUNIT 1"/>
    <property type="match status" value="1"/>
</dbReference>
<feature type="repeat" description="WD" evidence="5">
    <location>
        <begin position="124"/>
        <end position="156"/>
    </location>
</feature>